<reference evidence="14" key="1">
    <citation type="submission" date="2017-01" db="EMBL/GenBank/DDBJ databases">
        <title>Comparative genomics of anhydrobiosis in the tardigrade Hypsibius dujardini.</title>
        <authorList>
            <person name="Yoshida Y."/>
            <person name="Koutsovoulos G."/>
            <person name="Laetsch D."/>
            <person name="Stevens L."/>
            <person name="Kumar S."/>
            <person name="Horikawa D."/>
            <person name="Ishino K."/>
            <person name="Komine S."/>
            <person name="Tomita M."/>
            <person name="Blaxter M."/>
            <person name="Arakawa K."/>
        </authorList>
    </citation>
    <scope>NUCLEOTIDE SEQUENCE [LARGE SCALE GENOMIC DNA]</scope>
    <source>
        <strain evidence="14">Z151</strain>
    </source>
</reference>
<dbReference type="Pfam" id="PF02320">
    <property type="entry name" value="UCR_hinge"/>
    <property type="match status" value="1"/>
</dbReference>
<feature type="disulfide bond" evidence="11">
    <location>
        <begin position="29"/>
        <end position="73"/>
    </location>
</feature>
<dbReference type="InterPro" id="IPR036811">
    <property type="entry name" value="Ubol_cytC_Rdtase_hinge_dom_sf"/>
</dbReference>
<evidence type="ECO:0000256" key="4">
    <source>
        <dbReference type="ARBA" id="ARBA00022660"/>
    </source>
</evidence>
<proteinExistence type="inferred from homology"/>
<organism evidence="13 14">
    <name type="scientific">Hypsibius exemplaris</name>
    <name type="common">Freshwater tardigrade</name>
    <dbReference type="NCBI Taxonomy" id="2072580"/>
    <lineage>
        <taxon>Eukaryota</taxon>
        <taxon>Metazoa</taxon>
        <taxon>Ecdysozoa</taxon>
        <taxon>Tardigrada</taxon>
        <taxon>Eutardigrada</taxon>
        <taxon>Parachela</taxon>
        <taxon>Hypsibioidea</taxon>
        <taxon>Hypsibiidae</taxon>
        <taxon>Hypsibius</taxon>
    </lineage>
</organism>
<comment type="caution">
    <text evidence="13">The sequence shown here is derived from an EMBL/GenBank/DDBJ whole genome shotgun (WGS) entry which is preliminary data.</text>
</comment>
<dbReference type="InterPro" id="IPR023184">
    <property type="entry name" value="Ubol_cytC_Rdtase_hinge_dom"/>
</dbReference>
<evidence type="ECO:0000313" key="13">
    <source>
        <dbReference type="EMBL" id="OQV23859.1"/>
    </source>
</evidence>
<keyword evidence="8 10" id="KW-0472">Membrane</keyword>
<dbReference type="PIRSF" id="PIRSF000019">
    <property type="entry name" value="Bc1_11K"/>
    <property type="match status" value="1"/>
</dbReference>
<dbReference type="EMBL" id="MTYJ01000009">
    <property type="protein sequence ID" value="OQV23859.1"/>
    <property type="molecule type" value="Genomic_DNA"/>
</dbReference>
<evidence type="ECO:0000256" key="5">
    <source>
        <dbReference type="ARBA" id="ARBA00022792"/>
    </source>
</evidence>
<dbReference type="AlphaFoldDB" id="A0A1W0X8K6"/>
<dbReference type="GO" id="GO:0006122">
    <property type="term" value="P:mitochondrial electron transport, ubiquinol to cytochrome c"/>
    <property type="evidence" value="ECO:0007669"/>
    <property type="project" value="InterPro"/>
</dbReference>
<evidence type="ECO:0000256" key="3">
    <source>
        <dbReference type="ARBA" id="ARBA00022448"/>
    </source>
</evidence>
<evidence type="ECO:0000256" key="8">
    <source>
        <dbReference type="ARBA" id="ARBA00023136"/>
    </source>
</evidence>
<keyword evidence="4 10" id="KW-0679">Respiratory chain</keyword>
<keyword evidence="7 10" id="KW-0496">Mitochondrion</keyword>
<dbReference type="PANTHER" id="PTHR15336">
    <property type="entry name" value="UBIQUINOL-CYTOCHROME C REDUCTASE COMPLEX 7.8 KDA PROTEIN"/>
    <property type="match status" value="1"/>
</dbReference>
<comment type="similarity">
    <text evidence="2 10">Belongs to the UQCRH/QCR6 family.</text>
</comment>
<dbReference type="GO" id="GO:0005743">
    <property type="term" value="C:mitochondrial inner membrane"/>
    <property type="evidence" value="ECO:0007669"/>
    <property type="project" value="UniProtKB-SubCell"/>
</dbReference>
<protein>
    <recommendedName>
        <fullName evidence="10">Cytochrome b-c1 complex subunit 6</fullName>
    </recommendedName>
</protein>
<dbReference type="FunFam" id="1.10.287.20:FF:000001">
    <property type="entry name" value="Cytochrome b-c1 complex subunit 6"/>
    <property type="match status" value="1"/>
</dbReference>
<keyword evidence="6 10" id="KW-0249">Electron transport</keyword>
<dbReference type="Proteomes" id="UP000192578">
    <property type="component" value="Unassembled WGS sequence"/>
</dbReference>
<evidence type="ECO:0000256" key="10">
    <source>
        <dbReference type="PIRNR" id="PIRNR000019"/>
    </source>
</evidence>
<dbReference type="Gene3D" id="1.10.287.20">
    <property type="entry name" value="Ubiquinol-cytochrome C reductase hinge domain"/>
    <property type="match status" value="1"/>
</dbReference>
<name>A0A1W0X8K6_HYPEX</name>
<evidence type="ECO:0000256" key="9">
    <source>
        <dbReference type="ARBA" id="ARBA00023157"/>
    </source>
</evidence>
<evidence type="ECO:0000256" key="11">
    <source>
        <dbReference type="PIRSR" id="PIRSR000019-1"/>
    </source>
</evidence>
<dbReference type="SUPFAM" id="SSF81531">
    <property type="entry name" value="Non-heme 11 kDa protein of cytochrome bc1 complex (Ubiquinol-cytochrome c reductase)"/>
    <property type="match status" value="1"/>
</dbReference>
<keyword evidence="9 11" id="KW-1015">Disulfide bond</keyword>
<evidence type="ECO:0000256" key="2">
    <source>
        <dbReference type="ARBA" id="ARBA00006498"/>
    </source>
</evidence>
<feature type="disulfide bond" evidence="11">
    <location>
        <begin position="45"/>
        <end position="59"/>
    </location>
</feature>
<dbReference type="InterPro" id="IPR003422">
    <property type="entry name" value="Cyt_b-c1_6"/>
</dbReference>
<evidence type="ECO:0000256" key="1">
    <source>
        <dbReference type="ARBA" id="ARBA00004137"/>
    </source>
</evidence>
<keyword evidence="14" id="KW-1185">Reference proteome</keyword>
<keyword evidence="3 10" id="KW-0813">Transport</keyword>
<evidence type="ECO:0000256" key="7">
    <source>
        <dbReference type="ARBA" id="ARBA00023128"/>
    </source>
</evidence>
<keyword evidence="5 10" id="KW-0999">Mitochondrion inner membrane</keyword>
<evidence type="ECO:0000259" key="12">
    <source>
        <dbReference type="Pfam" id="PF02320"/>
    </source>
</evidence>
<comment type="function">
    <text evidence="10">Component of the ubiquinol-cytochrome c oxidoreductase, a multisubunit transmembrane complex that is part of the mitochondrial electron transport chain which drives oxidative phosphorylation.</text>
</comment>
<feature type="domain" description="Ubiquinol-cytochrome C reductase hinge" evidence="12">
    <location>
        <begin position="20"/>
        <end position="83"/>
    </location>
</feature>
<evidence type="ECO:0000256" key="6">
    <source>
        <dbReference type="ARBA" id="ARBA00022982"/>
    </source>
</evidence>
<evidence type="ECO:0000313" key="14">
    <source>
        <dbReference type="Proteomes" id="UP000192578"/>
    </source>
</evidence>
<dbReference type="PANTHER" id="PTHR15336:SF0">
    <property type="entry name" value="CYTOCHROME B-C1 COMPLEX SUBUNIT 6, MITOCHONDRIAL"/>
    <property type="match status" value="1"/>
</dbReference>
<comment type="subcellular location">
    <subcellularLocation>
        <location evidence="1">Mitochondrion inner membrane</location>
        <topology evidence="1">Peripheral membrane protein</topology>
        <orientation evidence="1">Intermembrane side</orientation>
    </subcellularLocation>
</comment>
<sequence>MGKSVEHEPAVEEESDELVDPQTVLRERCREKPECAKLVARLEECNERVRSRVKTSETCHEEVIDMFHCVDHCVAKDLFHHLK</sequence>
<gene>
    <name evidence="13" type="ORF">BV898_02208</name>
</gene>
<dbReference type="OrthoDB" id="405848at2759"/>
<accession>A0A1W0X8K6</accession>